<sequence length="175" mass="18913">MVPVDDLDTVSADSPHTVDELAQELATIRQSAKRIAIIGSRNLPITHQQMIETLATALVMQGNTIITSGGSSGTNAAAIRGAMKANPDKLKVILPQTIGQQPSDVQNQLIGVPNIVEHADRAMMTLADASRVCNREIIDDCNQLICFLSHTSKTLHNAVQYAEEGHKVITVFYLD</sequence>
<organism evidence="2 3">
    <name type="scientific">Candidatus Scatousia excrementigallinarum</name>
    <dbReference type="NCBI Taxonomy" id="2840935"/>
    <lineage>
        <taxon>Bacteria</taxon>
        <taxon>Candidatus Scatousia</taxon>
    </lineage>
</organism>
<evidence type="ECO:0000259" key="1">
    <source>
        <dbReference type="Pfam" id="PF02481"/>
    </source>
</evidence>
<dbReference type="Gene3D" id="3.40.50.450">
    <property type="match status" value="1"/>
</dbReference>
<dbReference type="Proteomes" id="UP000823928">
    <property type="component" value="Unassembled WGS sequence"/>
</dbReference>
<dbReference type="EMBL" id="DVIU01000220">
    <property type="protein sequence ID" value="HIS37186.1"/>
    <property type="molecule type" value="Genomic_DNA"/>
</dbReference>
<feature type="domain" description="Smf/DprA SLOG" evidence="1">
    <location>
        <begin position="31"/>
        <end position="93"/>
    </location>
</feature>
<dbReference type="Pfam" id="PF02481">
    <property type="entry name" value="DNA_processg_A"/>
    <property type="match status" value="1"/>
</dbReference>
<gene>
    <name evidence="2" type="ORF">IAC10_11260</name>
</gene>
<dbReference type="InterPro" id="IPR057666">
    <property type="entry name" value="DrpA_SLOG"/>
</dbReference>
<comment type="caution">
    <text evidence="2">The sequence shown here is derived from an EMBL/GenBank/DDBJ whole genome shotgun (WGS) entry which is preliminary data.</text>
</comment>
<proteinExistence type="predicted"/>
<protein>
    <submittedName>
        <fullName evidence="2">DNA-processing protein DprA</fullName>
    </submittedName>
</protein>
<dbReference type="SUPFAM" id="SSF102405">
    <property type="entry name" value="MCP/YpsA-like"/>
    <property type="match status" value="1"/>
</dbReference>
<accession>A0A9D1F0L2</accession>
<reference evidence="2" key="2">
    <citation type="journal article" date="2021" name="PeerJ">
        <title>Extensive microbial diversity within the chicken gut microbiome revealed by metagenomics and culture.</title>
        <authorList>
            <person name="Gilroy R."/>
            <person name="Ravi A."/>
            <person name="Getino M."/>
            <person name="Pursley I."/>
            <person name="Horton D.L."/>
            <person name="Alikhan N.F."/>
            <person name="Baker D."/>
            <person name="Gharbi K."/>
            <person name="Hall N."/>
            <person name="Watson M."/>
            <person name="Adriaenssens E.M."/>
            <person name="Foster-Nyarko E."/>
            <person name="Jarju S."/>
            <person name="Secka A."/>
            <person name="Antonio M."/>
            <person name="Oren A."/>
            <person name="Chaudhuri R.R."/>
            <person name="La Ragione R."/>
            <person name="Hildebrand F."/>
            <person name="Pallen M.J."/>
        </authorList>
    </citation>
    <scope>NUCLEOTIDE SEQUENCE</scope>
    <source>
        <strain evidence="2">6276</strain>
    </source>
</reference>
<reference evidence="2" key="1">
    <citation type="submission" date="2020-10" db="EMBL/GenBank/DDBJ databases">
        <authorList>
            <person name="Gilroy R."/>
        </authorList>
    </citation>
    <scope>NUCLEOTIDE SEQUENCE</scope>
    <source>
        <strain evidence="2">6276</strain>
    </source>
</reference>
<evidence type="ECO:0000313" key="2">
    <source>
        <dbReference type="EMBL" id="HIS37186.1"/>
    </source>
</evidence>
<name>A0A9D1F0L2_9BACT</name>
<evidence type="ECO:0000313" key="3">
    <source>
        <dbReference type="Proteomes" id="UP000823928"/>
    </source>
</evidence>
<dbReference type="AlphaFoldDB" id="A0A9D1F0L2"/>
<dbReference type="GO" id="GO:0009294">
    <property type="term" value="P:DNA-mediated transformation"/>
    <property type="evidence" value="ECO:0007669"/>
    <property type="project" value="InterPro"/>
</dbReference>